<gene>
    <name evidence="1" type="ORF">DRF75_00885</name>
</gene>
<reference evidence="1 2" key="1">
    <citation type="submission" date="2018-06" db="EMBL/GenBank/DDBJ databases">
        <title>Complete Genome Sequence of Ehrlichia minasensis Isolated From Cattle.</title>
        <authorList>
            <person name="Aguiar D.M."/>
            <person name="Araujo J.P.A.Jr."/>
            <person name="Nakazato L."/>
            <person name="Bard E."/>
            <person name="Cabezas-Cruz A."/>
        </authorList>
    </citation>
    <scope>NUCLEOTIDE SEQUENCE [LARGE SCALE GENOMIC DNA]</scope>
    <source>
        <strain evidence="1 2">B11</strain>
    </source>
</reference>
<dbReference type="Pfam" id="PF11224">
    <property type="entry name" value="DUF3023"/>
    <property type="match status" value="1"/>
</dbReference>
<name>A0A4Q6IAE2_9RICK</name>
<keyword evidence="2" id="KW-1185">Reference proteome</keyword>
<sequence length="74" mass="8608">MLIYACICILVEESKLNDFVNDVYEELLCKRDDLTFSVSDIAQYGTIQLIYILDVIKIKLLMCVMLCKILQELK</sequence>
<organism evidence="1 2">
    <name type="scientific">Ehrlichia minasensis</name>
    <dbReference type="NCBI Taxonomy" id="1242993"/>
    <lineage>
        <taxon>Bacteria</taxon>
        <taxon>Pseudomonadati</taxon>
        <taxon>Pseudomonadota</taxon>
        <taxon>Alphaproteobacteria</taxon>
        <taxon>Rickettsiales</taxon>
        <taxon>Anaplasmataceae</taxon>
        <taxon>Ehrlichia</taxon>
    </lineage>
</organism>
<dbReference type="AlphaFoldDB" id="A0A4Q6IAE2"/>
<comment type="caution">
    <text evidence="1">The sequence shown here is derived from an EMBL/GenBank/DDBJ whole genome shotgun (WGS) entry which is preliminary data.</text>
</comment>
<accession>A0A4Q6IAE2</accession>
<dbReference type="InterPro" id="IPR021387">
    <property type="entry name" value="DUF3023"/>
</dbReference>
<protein>
    <submittedName>
        <fullName evidence="1">DUF3023 domain-containing protein</fullName>
    </submittedName>
</protein>
<dbReference type="EMBL" id="QOHL01000002">
    <property type="protein sequence ID" value="RZB13027.1"/>
    <property type="molecule type" value="Genomic_DNA"/>
</dbReference>
<evidence type="ECO:0000313" key="1">
    <source>
        <dbReference type="EMBL" id="RZB13027.1"/>
    </source>
</evidence>
<evidence type="ECO:0000313" key="2">
    <source>
        <dbReference type="Proteomes" id="UP000293377"/>
    </source>
</evidence>
<proteinExistence type="predicted"/>
<dbReference type="Proteomes" id="UP000293377">
    <property type="component" value="Unassembled WGS sequence"/>
</dbReference>